<dbReference type="GO" id="GO:0006420">
    <property type="term" value="P:arginyl-tRNA aminoacylation"/>
    <property type="evidence" value="ECO:0007669"/>
    <property type="project" value="InterPro"/>
</dbReference>
<keyword evidence="1" id="KW-0030">Aminoacyl-tRNA synthetase</keyword>
<evidence type="ECO:0000256" key="1">
    <source>
        <dbReference type="RuleBase" id="RU363038"/>
    </source>
</evidence>
<accession>A0A0D0BBS5</accession>
<gene>
    <name evidence="3" type="ORF">CY34DRAFT_106298</name>
</gene>
<sequence>MAMLGELRAARRMFEVQCVTFSWPPDQKIFIIRCSLTFVWPDESGQVAHRRHVYSEEEIFFVEQRVNCHWVYGQERRSEMTKTGLAMKSALLSEHLGIRPRSQNARMQQAGNSPVDRFKRMEDGDESALANRRVWWEMSVKKYIEECERLNVSFKVYTGESEVEMGLISDADGAKLVDLEKWKLGKAVLREANGTSIHLTRDLGDAIERWEKYHFDKMIYVVASQQDLHLSQFFKMLSLMEFPWADRLEHVDYGLVLGMSTRKGTAVLGYFVKDAGDC</sequence>
<organism evidence="3 4">
    <name type="scientific">Suillus luteus UH-Slu-Lm8-n1</name>
    <dbReference type="NCBI Taxonomy" id="930992"/>
    <lineage>
        <taxon>Eukaryota</taxon>
        <taxon>Fungi</taxon>
        <taxon>Dikarya</taxon>
        <taxon>Basidiomycota</taxon>
        <taxon>Agaricomycotina</taxon>
        <taxon>Agaricomycetes</taxon>
        <taxon>Agaricomycetidae</taxon>
        <taxon>Boletales</taxon>
        <taxon>Suillineae</taxon>
        <taxon>Suillaceae</taxon>
        <taxon>Suillus</taxon>
    </lineage>
</organism>
<comment type="similarity">
    <text evidence="1">Belongs to the class-I aminoacyl-tRNA synthetase family.</text>
</comment>
<dbReference type="PANTHER" id="PTHR11956">
    <property type="entry name" value="ARGINYL-TRNA SYNTHETASE"/>
    <property type="match status" value="1"/>
</dbReference>
<feature type="domain" description="Arginyl-tRNA synthetase catalytic core" evidence="2">
    <location>
        <begin position="119"/>
        <end position="267"/>
    </location>
</feature>
<dbReference type="GO" id="GO:0032543">
    <property type="term" value="P:mitochondrial translation"/>
    <property type="evidence" value="ECO:0007669"/>
    <property type="project" value="TreeGrafter"/>
</dbReference>
<dbReference type="HOGENOM" id="CLU_1001754_0_0_1"/>
<dbReference type="GO" id="GO:0004814">
    <property type="term" value="F:arginine-tRNA ligase activity"/>
    <property type="evidence" value="ECO:0007669"/>
    <property type="project" value="InterPro"/>
</dbReference>
<dbReference type="STRING" id="930992.A0A0D0BBS5"/>
<dbReference type="InterPro" id="IPR001278">
    <property type="entry name" value="Arg-tRNA-ligase"/>
</dbReference>
<dbReference type="Proteomes" id="UP000054485">
    <property type="component" value="Unassembled WGS sequence"/>
</dbReference>
<dbReference type="InParanoid" id="A0A0D0BBS5"/>
<keyword evidence="1" id="KW-0067">ATP-binding</keyword>
<evidence type="ECO:0000259" key="2">
    <source>
        <dbReference type="Pfam" id="PF00750"/>
    </source>
</evidence>
<name>A0A0D0BBS5_9AGAM</name>
<dbReference type="OrthoDB" id="68056at2759"/>
<evidence type="ECO:0000313" key="4">
    <source>
        <dbReference type="Proteomes" id="UP000054485"/>
    </source>
</evidence>
<dbReference type="PANTHER" id="PTHR11956:SF11">
    <property type="entry name" value="ARGININE--TRNA LIGASE, MITOCHONDRIAL-RELATED"/>
    <property type="match status" value="1"/>
</dbReference>
<dbReference type="GO" id="GO:0005739">
    <property type="term" value="C:mitochondrion"/>
    <property type="evidence" value="ECO:0007669"/>
    <property type="project" value="TreeGrafter"/>
</dbReference>
<dbReference type="GO" id="GO:0005524">
    <property type="term" value="F:ATP binding"/>
    <property type="evidence" value="ECO:0007669"/>
    <property type="project" value="UniProtKB-KW"/>
</dbReference>
<reference evidence="4" key="2">
    <citation type="submission" date="2015-01" db="EMBL/GenBank/DDBJ databases">
        <title>Evolutionary Origins and Diversification of the Mycorrhizal Mutualists.</title>
        <authorList>
            <consortium name="DOE Joint Genome Institute"/>
            <consortium name="Mycorrhizal Genomics Consortium"/>
            <person name="Kohler A."/>
            <person name="Kuo A."/>
            <person name="Nagy L.G."/>
            <person name="Floudas D."/>
            <person name="Copeland A."/>
            <person name="Barry K.W."/>
            <person name="Cichocki N."/>
            <person name="Veneault-Fourrey C."/>
            <person name="LaButti K."/>
            <person name="Lindquist E.A."/>
            <person name="Lipzen A."/>
            <person name="Lundell T."/>
            <person name="Morin E."/>
            <person name="Murat C."/>
            <person name="Riley R."/>
            <person name="Ohm R."/>
            <person name="Sun H."/>
            <person name="Tunlid A."/>
            <person name="Henrissat B."/>
            <person name="Grigoriev I.V."/>
            <person name="Hibbett D.S."/>
            <person name="Martin F."/>
        </authorList>
    </citation>
    <scope>NUCLEOTIDE SEQUENCE [LARGE SCALE GENOMIC DNA]</scope>
    <source>
        <strain evidence="4">UH-Slu-Lm8-n1</strain>
    </source>
</reference>
<dbReference type="InterPro" id="IPR035684">
    <property type="entry name" value="ArgRS_core"/>
</dbReference>
<protein>
    <recommendedName>
        <fullName evidence="2">Arginyl-tRNA synthetase catalytic core domain-containing protein</fullName>
    </recommendedName>
</protein>
<keyword evidence="1" id="KW-0648">Protein biosynthesis</keyword>
<reference evidence="3 4" key="1">
    <citation type="submission" date="2014-04" db="EMBL/GenBank/DDBJ databases">
        <authorList>
            <consortium name="DOE Joint Genome Institute"/>
            <person name="Kuo A."/>
            <person name="Ruytinx J."/>
            <person name="Rineau F."/>
            <person name="Colpaert J."/>
            <person name="Kohler A."/>
            <person name="Nagy L.G."/>
            <person name="Floudas D."/>
            <person name="Copeland A."/>
            <person name="Barry K.W."/>
            <person name="Cichocki N."/>
            <person name="Veneault-Fourrey C."/>
            <person name="LaButti K."/>
            <person name="Lindquist E.A."/>
            <person name="Lipzen A."/>
            <person name="Lundell T."/>
            <person name="Morin E."/>
            <person name="Murat C."/>
            <person name="Sun H."/>
            <person name="Tunlid A."/>
            <person name="Henrissat B."/>
            <person name="Grigoriev I.V."/>
            <person name="Hibbett D.S."/>
            <person name="Martin F."/>
            <person name="Nordberg H.P."/>
            <person name="Cantor M.N."/>
            <person name="Hua S.X."/>
        </authorList>
    </citation>
    <scope>NUCLEOTIDE SEQUENCE [LARGE SCALE GENOMIC DNA]</scope>
    <source>
        <strain evidence="3 4">UH-Slu-Lm8-n1</strain>
    </source>
</reference>
<keyword evidence="1" id="KW-0436">Ligase</keyword>
<evidence type="ECO:0000313" key="3">
    <source>
        <dbReference type="EMBL" id="KIK43737.1"/>
    </source>
</evidence>
<dbReference type="Gene3D" id="3.40.50.620">
    <property type="entry name" value="HUPs"/>
    <property type="match status" value="1"/>
</dbReference>
<proteinExistence type="inferred from homology"/>
<dbReference type="InterPro" id="IPR014729">
    <property type="entry name" value="Rossmann-like_a/b/a_fold"/>
</dbReference>
<dbReference type="AlphaFoldDB" id="A0A0D0BBS5"/>
<dbReference type="SUPFAM" id="SSF52374">
    <property type="entry name" value="Nucleotidylyl transferase"/>
    <property type="match status" value="1"/>
</dbReference>
<dbReference type="Pfam" id="PF00750">
    <property type="entry name" value="tRNA-synt_1d"/>
    <property type="match status" value="1"/>
</dbReference>
<keyword evidence="1" id="KW-0547">Nucleotide-binding</keyword>
<keyword evidence="4" id="KW-1185">Reference proteome</keyword>
<dbReference type="EMBL" id="KN835205">
    <property type="protein sequence ID" value="KIK43737.1"/>
    <property type="molecule type" value="Genomic_DNA"/>
</dbReference>